<feature type="compositionally biased region" description="Acidic residues" evidence="2">
    <location>
        <begin position="71"/>
        <end position="88"/>
    </location>
</feature>
<dbReference type="EMBL" id="JAHQIW010000415">
    <property type="protein sequence ID" value="KAJ1347991.1"/>
    <property type="molecule type" value="Genomic_DNA"/>
</dbReference>
<organism evidence="4 5">
    <name type="scientific">Parelaphostrongylus tenuis</name>
    <name type="common">Meningeal worm</name>
    <dbReference type="NCBI Taxonomy" id="148309"/>
    <lineage>
        <taxon>Eukaryota</taxon>
        <taxon>Metazoa</taxon>
        <taxon>Ecdysozoa</taxon>
        <taxon>Nematoda</taxon>
        <taxon>Chromadorea</taxon>
        <taxon>Rhabditida</taxon>
        <taxon>Rhabditina</taxon>
        <taxon>Rhabditomorpha</taxon>
        <taxon>Strongyloidea</taxon>
        <taxon>Metastrongylidae</taxon>
        <taxon>Parelaphostrongylus</taxon>
    </lineage>
</organism>
<dbReference type="Proteomes" id="UP001196413">
    <property type="component" value="Unassembled WGS sequence"/>
</dbReference>
<proteinExistence type="inferred from homology"/>
<evidence type="ECO:0000313" key="4">
    <source>
        <dbReference type="EMBL" id="KAJ1347991.1"/>
    </source>
</evidence>
<evidence type="ECO:0000256" key="1">
    <source>
        <dbReference type="ARBA" id="ARBA00010218"/>
    </source>
</evidence>
<feature type="region of interest" description="Disordered" evidence="2">
    <location>
        <begin position="40"/>
        <end position="89"/>
    </location>
</feature>
<name>A0AAD5MF96_PARTN</name>
<evidence type="ECO:0000259" key="3">
    <source>
        <dbReference type="Pfam" id="PF08574"/>
    </source>
</evidence>
<protein>
    <recommendedName>
        <fullName evidence="3">Transcription factor Iwr1 domain-containing protein</fullName>
    </recommendedName>
</protein>
<gene>
    <name evidence="4" type="ORF">KIN20_003197</name>
</gene>
<keyword evidence="5" id="KW-1185">Reference proteome</keyword>
<dbReference type="Pfam" id="PF08574">
    <property type="entry name" value="Iwr1"/>
    <property type="match status" value="1"/>
</dbReference>
<evidence type="ECO:0000256" key="2">
    <source>
        <dbReference type="SAM" id="MobiDB-lite"/>
    </source>
</evidence>
<reference evidence="4" key="1">
    <citation type="submission" date="2021-06" db="EMBL/GenBank/DDBJ databases">
        <title>Parelaphostrongylus tenuis whole genome reference sequence.</title>
        <authorList>
            <person name="Garwood T.J."/>
            <person name="Larsen P.A."/>
            <person name="Fountain-Jones N.M."/>
            <person name="Garbe J.R."/>
            <person name="Macchietto M.G."/>
            <person name="Kania S.A."/>
            <person name="Gerhold R.W."/>
            <person name="Richards J.E."/>
            <person name="Wolf T.M."/>
        </authorList>
    </citation>
    <scope>NUCLEOTIDE SEQUENCE</scope>
    <source>
        <strain evidence="4">MNPRO001-30</strain>
        <tissue evidence="4">Meninges</tissue>
    </source>
</reference>
<evidence type="ECO:0000313" key="5">
    <source>
        <dbReference type="Proteomes" id="UP001196413"/>
    </source>
</evidence>
<accession>A0AAD5MF96</accession>
<comment type="caution">
    <text evidence="4">The sequence shown here is derived from an EMBL/GenBank/DDBJ whole genome shotgun (WGS) entry which is preliminary data.</text>
</comment>
<feature type="domain" description="Transcription factor Iwr1" evidence="3">
    <location>
        <begin position="23"/>
        <end position="74"/>
    </location>
</feature>
<dbReference type="AlphaFoldDB" id="A0AAD5MF96"/>
<feature type="compositionally biased region" description="Acidic residues" evidence="2">
    <location>
        <begin position="48"/>
        <end position="62"/>
    </location>
</feature>
<comment type="similarity">
    <text evidence="1">Belongs to the IWR1/SLC7A6OS family.</text>
</comment>
<sequence>MLKKLLSMTTIKYYRGSTTEPINHWNSELELRFATEEEQSLLLGNSDSESDCVADDDDDSNDENNWRNDYPEEEDADDTEDDDADYSTDDIRYPLVHLGNEYDEFELDRMRRHLEMFEVDEYEGEEDTSDDELVAVMRR</sequence>
<dbReference type="InterPro" id="IPR013883">
    <property type="entry name" value="TF_Iwr1_dom"/>
</dbReference>